<keyword evidence="1" id="KW-0812">Transmembrane</keyword>
<dbReference type="RefSeq" id="WP_114280008.1">
    <property type="nucleotide sequence ID" value="NZ_QPJY01000006.1"/>
</dbReference>
<feature type="domain" description="DUF2134" evidence="2">
    <location>
        <begin position="79"/>
        <end position="154"/>
    </location>
</feature>
<proteinExistence type="predicted"/>
<keyword evidence="4" id="KW-1185">Reference proteome</keyword>
<keyword evidence="1" id="KW-0472">Membrane</keyword>
<evidence type="ECO:0000256" key="1">
    <source>
        <dbReference type="SAM" id="Phobius"/>
    </source>
</evidence>
<dbReference type="Proteomes" id="UP000252707">
    <property type="component" value="Unassembled WGS sequence"/>
</dbReference>
<dbReference type="InterPro" id="IPR018705">
    <property type="entry name" value="DUF2134_membrane"/>
</dbReference>
<evidence type="ECO:0000259" key="2">
    <source>
        <dbReference type="Pfam" id="PF09977"/>
    </source>
</evidence>
<accession>A0A369C9H9</accession>
<reference evidence="3 4" key="1">
    <citation type="submission" date="2018-07" db="EMBL/GenBank/DDBJ databases">
        <title>Genomic Encyclopedia of Type Strains, Phase IV (KMG-IV): sequencing the most valuable type-strain genomes for metagenomic binning, comparative biology and taxonomic classification.</title>
        <authorList>
            <person name="Goeker M."/>
        </authorList>
    </citation>
    <scope>NUCLEOTIDE SEQUENCE [LARGE SCALE GENOMIC DNA]</scope>
    <source>
        <strain evidence="3 4">DSM 26407</strain>
    </source>
</reference>
<name>A0A369C9H9_9GAMM</name>
<dbReference type="EMBL" id="QPJY01000006">
    <property type="protein sequence ID" value="RCX29785.1"/>
    <property type="molecule type" value="Genomic_DNA"/>
</dbReference>
<sequence length="582" mass="60073">MRVNSKATGGPPGRQVGAVSIMVAGALLAVVLSVALAVDVGRIAWEKRHLQLVADLSALEASLAVGNCATPAGSALGIATTAATTAAARNDYDGQPLRVRVGRVDTDADGIRQFSPGPGVVEAVEVVAARDVPRSLFLPGKIAGNHRLTATAVAGTRTIGTLEVGSFLARLDTTTSPLLNAILGGLLGTSINLDAVSYRGIADAHVTLLDLIDADATVGTVDELLNLNLGIRDFVLLAANALSRYPDQRTVAVTLLNVADALTVDADLDLRLGDVLQVALPSTDAALNAQVNVFDLLMVGAQVANAGHAVAVNTSTPGLNALGIADLGLDLYIIEPPQIAIGPAGRDENGEWITRARSAQINLQLHLGLLALLFPPDGLLSLDLYVGAAETRAGFERFECRDDTTPAAVVGAVPQLARIGIGVFDDIEDLNPTITPSPAINLNLLGLPLLTITALAELPLGSSSANPEQLLFEEIPSTQTVSPSLGTSVTTLLQALVDNLVVDFDRSTLLGALLGAILQPVLNLLGLGSSQGLLDLVVNLLSPVIMALDPLLDFLLNLLGLQLGGADITVSDINVGRPGLLR</sequence>
<keyword evidence="1" id="KW-1133">Transmembrane helix</keyword>
<dbReference type="Pfam" id="PF09977">
    <property type="entry name" value="Tad_C"/>
    <property type="match status" value="1"/>
</dbReference>
<comment type="caution">
    <text evidence="3">The sequence shown here is derived from an EMBL/GenBank/DDBJ whole genome shotgun (WGS) entry which is preliminary data.</text>
</comment>
<feature type="transmembrane region" description="Helical" evidence="1">
    <location>
        <begin position="16"/>
        <end position="38"/>
    </location>
</feature>
<protein>
    <submittedName>
        <fullName evidence="3">Putative membrane protein</fullName>
    </submittedName>
</protein>
<organism evidence="3 4">
    <name type="scientific">Thioalbus denitrificans</name>
    <dbReference type="NCBI Taxonomy" id="547122"/>
    <lineage>
        <taxon>Bacteria</taxon>
        <taxon>Pseudomonadati</taxon>
        <taxon>Pseudomonadota</taxon>
        <taxon>Gammaproteobacteria</taxon>
        <taxon>Chromatiales</taxon>
        <taxon>Ectothiorhodospiraceae</taxon>
        <taxon>Thioalbus</taxon>
    </lineage>
</organism>
<dbReference type="OrthoDB" id="5720484at2"/>
<evidence type="ECO:0000313" key="3">
    <source>
        <dbReference type="EMBL" id="RCX29785.1"/>
    </source>
</evidence>
<gene>
    <name evidence="3" type="ORF">DFQ59_10617</name>
</gene>
<dbReference type="AlphaFoldDB" id="A0A369C9H9"/>
<evidence type="ECO:0000313" key="4">
    <source>
        <dbReference type="Proteomes" id="UP000252707"/>
    </source>
</evidence>